<dbReference type="Gene3D" id="2.60.120.10">
    <property type="entry name" value="Jelly Rolls"/>
    <property type="match status" value="1"/>
</dbReference>
<reference evidence="4 5" key="1">
    <citation type="submission" date="2018-07" db="EMBL/GenBank/DDBJ databases">
        <title>Genomic Encyclopedia of Type Strains, Phase IV (KMG-IV): sequencing the most valuable type-strain genomes for metagenomic binning, comparative biology and taxonomic classification.</title>
        <authorList>
            <person name="Goeker M."/>
        </authorList>
    </citation>
    <scope>NUCLEOTIDE SEQUENCE [LARGE SCALE GENOMIC DNA]</scope>
    <source>
        <strain evidence="4 5">DSM 26407</strain>
    </source>
</reference>
<dbReference type="EMBL" id="QPJY01000005">
    <property type="protein sequence ID" value="RCX30295.1"/>
    <property type="molecule type" value="Genomic_DNA"/>
</dbReference>
<dbReference type="Proteomes" id="UP000252707">
    <property type="component" value="Unassembled WGS sequence"/>
</dbReference>
<evidence type="ECO:0000256" key="1">
    <source>
        <dbReference type="SAM" id="MobiDB-lite"/>
    </source>
</evidence>
<evidence type="ECO:0000259" key="2">
    <source>
        <dbReference type="PROSITE" id="PS50042"/>
    </source>
</evidence>
<dbReference type="SMART" id="SM00100">
    <property type="entry name" value="cNMP"/>
    <property type="match status" value="1"/>
</dbReference>
<dbReference type="Pfam" id="PF00027">
    <property type="entry name" value="cNMP_binding"/>
    <property type="match status" value="1"/>
</dbReference>
<proteinExistence type="predicted"/>
<dbReference type="InterPro" id="IPR018490">
    <property type="entry name" value="cNMP-bd_dom_sf"/>
</dbReference>
<dbReference type="Gene3D" id="3.20.20.450">
    <property type="entry name" value="EAL domain"/>
    <property type="match status" value="1"/>
</dbReference>
<feature type="domain" description="EAL" evidence="3">
    <location>
        <begin position="146"/>
        <end position="405"/>
    </location>
</feature>
<dbReference type="InterPro" id="IPR035919">
    <property type="entry name" value="EAL_sf"/>
</dbReference>
<dbReference type="AlphaFoldDB" id="A0A369CB11"/>
<dbReference type="Pfam" id="PF00563">
    <property type="entry name" value="EAL"/>
    <property type="match status" value="1"/>
</dbReference>
<dbReference type="InterPro" id="IPR001633">
    <property type="entry name" value="EAL_dom"/>
</dbReference>
<dbReference type="InterPro" id="IPR050706">
    <property type="entry name" value="Cyclic-di-GMP_PDE-like"/>
</dbReference>
<evidence type="ECO:0000259" key="3">
    <source>
        <dbReference type="PROSITE" id="PS50883"/>
    </source>
</evidence>
<feature type="region of interest" description="Disordered" evidence="1">
    <location>
        <begin position="115"/>
        <end position="134"/>
    </location>
</feature>
<feature type="domain" description="Cyclic nucleotide-binding" evidence="2">
    <location>
        <begin position="1"/>
        <end position="108"/>
    </location>
</feature>
<dbReference type="InterPro" id="IPR014710">
    <property type="entry name" value="RmlC-like_jellyroll"/>
</dbReference>
<dbReference type="PROSITE" id="PS50883">
    <property type="entry name" value="EAL"/>
    <property type="match status" value="1"/>
</dbReference>
<accession>A0A369CB11</accession>
<dbReference type="InterPro" id="IPR018488">
    <property type="entry name" value="cNMP-bd_CS"/>
</dbReference>
<dbReference type="PANTHER" id="PTHR33121:SF70">
    <property type="entry name" value="SIGNALING PROTEIN YKOW"/>
    <property type="match status" value="1"/>
</dbReference>
<gene>
    <name evidence="4" type="ORF">DFQ59_105127</name>
</gene>
<dbReference type="InterPro" id="IPR000595">
    <property type="entry name" value="cNMP-bd_dom"/>
</dbReference>
<protein>
    <submittedName>
        <fullName evidence="4">EAL domain-containing protein (Putative c-di-GMP-specific phosphodiesterase class I)</fullName>
    </submittedName>
</protein>
<keyword evidence="5" id="KW-1185">Reference proteome</keyword>
<dbReference type="SUPFAM" id="SSF141868">
    <property type="entry name" value="EAL domain-like"/>
    <property type="match status" value="1"/>
</dbReference>
<sequence length="421" mass="48067">MTTQNFKKTFRSGSIIFREGEPGTAAYIIEKGMVEIAALQRGERRVMALLTEGEIFGEMALIDDGLRSATATAVQDTEVLVINREYVRDRLDGTDPLLKLFLHVILKRLRELDTDDRRSQSERNPDGERHRDRQQAWDSRDYVLTQLRFQQDLLNAFERREFRPYYQAIVSLETGEIAGLEVLIRWNHPVRGLVSPDEFIGVMEETGLIVPIGLWIFEEACQALLRFQESLPHGRKGPPLYMSINTSSRQFLDQNFIGRIGSVVYDSGVDPRHVVVEITERVLMQDPDRAAIALDKLKELGLRVAVDDFGTGYSSLNYLHRFPIDVLKVDRSFVSSMLLNRKSQGIVRALTELAQINHMEVIAEGIDHRDQINLLQDYGCRYGQGFLFTRPMSEAQMSPLLRTGTHWHELIASPVLLKAEP</sequence>
<name>A0A369CB11_9GAMM</name>
<dbReference type="PANTHER" id="PTHR33121">
    <property type="entry name" value="CYCLIC DI-GMP PHOSPHODIESTERASE PDEF"/>
    <property type="match status" value="1"/>
</dbReference>
<dbReference type="SMART" id="SM00052">
    <property type="entry name" value="EAL"/>
    <property type="match status" value="1"/>
</dbReference>
<dbReference type="SUPFAM" id="SSF51206">
    <property type="entry name" value="cAMP-binding domain-like"/>
    <property type="match status" value="1"/>
</dbReference>
<evidence type="ECO:0000313" key="5">
    <source>
        <dbReference type="Proteomes" id="UP000252707"/>
    </source>
</evidence>
<organism evidence="4 5">
    <name type="scientific">Thioalbus denitrificans</name>
    <dbReference type="NCBI Taxonomy" id="547122"/>
    <lineage>
        <taxon>Bacteria</taxon>
        <taxon>Pseudomonadati</taxon>
        <taxon>Pseudomonadota</taxon>
        <taxon>Gammaproteobacteria</taxon>
        <taxon>Chromatiales</taxon>
        <taxon>Ectothiorhodospiraceae</taxon>
        <taxon>Thioalbus</taxon>
    </lineage>
</organism>
<evidence type="ECO:0000313" key="4">
    <source>
        <dbReference type="EMBL" id="RCX30295.1"/>
    </source>
</evidence>
<comment type="caution">
    <text evidence="4">The sequence shown here is derived from an EMBL/GenBank/DDBJ whole genome shotgun (WGS) entry which is preliminary data.</text>
</comment>
<dbReference type="CDD" id="cd01948">
    <property type="entry name" value="EAL"/>
    <property type="match status" value="1"/>
</dbReference>
<dbReference type="PROSITE" id="PS50042">
    <property type="entry name" value="CNMP_BINDING_3"/>
    <property type="match status" value="1"/>
</dbReference>
<dbReference type="GO" id="GO:0071111">
    <property type="term" value="F:cyclic-guanylate-specific phosphodiesterase activity"/>
    <property type="evidence" value="ECO:0007669"/>
    <property type="project" value="InterPro"/>
</dbReference>
<dbReference type="PROSITE" id="PS00889">
    <property type="entry name" value="CNMP_BINDING_2"/>
    <property type="match status" value="1"/>
</dbReference>
<dbReference type="RefSeq" id="WP_170142142.1">
    <property type="nucleotide sequence ID" value="NZ_QPJY01000005.1"/>
</dbReference>
<dbReference type="CDD" id="cd00038">
    <property type="entry name" value="CAP_ED"/>
    <property type="match status" value="1"/>
</dbReference>